<dbReference type="Proteomes" id="UP000663869">
    <property type="component" value="Unassembled WGS sequence"/>
</dbReference>
<evidence type="ECO:0000313" key="6">
    <source>
        <dbReference type="EMBL" id="CAF4525486.1"/>
    </source>
</evidence>
<dbReference type="EMBL" id="CAJNXB010004077">
    <property type="protein sequence ID" value="CAF3353850.1"/>
    <property type="molecule type" value="Genomic_DNA"/>
</dbReference>
<evidence type="ECO:0000313" key="5">
    <source>
        <dbReference type="EMBL" id="CAF3479816.1"/>
    </source>
</evidence>
<name>A0A818E9F1_9BILA</name>
<dbReference type="Proteomes" id="UP000663825">
    <property type="component" value="Unassembled WGS sequence"/>
</dbReference>
<feature type="region of interest" description="Disordered" evidence="1">
    <location>
        <begin position="1"/>
        <end position="33"/>
    </location>
</feature>
<keyword evidence="2" id="KW-0472">Membrane</keyword>
<evidence type="ECO:0000313" key="4">
    <source>
        <dbReference type="EMBL" id="CAF3456046.1"/>
    </source>
</evidence>
<dbReference type="OrthoDB" id="10040685at2759"/>
<evidence type="ECO:0000313" key="7">
    <source>
        <dbReference type="EMBL" id="CAF4758511.1"/>
    </source>
</evidence>
<accession>A0A818E9F1</accession>
<evidence type="ECO:0000256" key="1">
    <source>
        <dbReference type="SAM" id="MobiDB-lite"/>
    </source>
</evidence>
<dbReference type="Proteomes" id="UP000663862">
    <property type="component" value="Unassembled WGS sequence"/>
</dbReference>
<evidence type="ECO:0000256" key="2">
    <source>
        <dbReference type="SAM" id="Phobius"/>
    </source>
</evidence>
<gene>
    <name evidence="4" type="ORF">FME351_LOCUS13740</name>
    <name evidence="5" type="ORF">KIK155_LOCUS14421</name>
    <name evidence="3" type="ORF">TIS948_LOCUS23529</name>
    <name evidence="7" type="ORF">TOA249_LOCUS20882</name>
    <name evidence="6" type="ORF">TSG867_LOCUS22886</name>
</gene>
<proteinExistence type="predicted"/>
<keyword evidence="2" id="KW-0812">Transmembrane</keyword>
<evidence type="ECO:0000313" key="3">
    <source>
        <dbReference type="EMBL" id="CAF3353850.1"/>
    </source>
</evidence>
<comment type="caution">
    <text evidence="4">The sequence shown here is derived from an EMBL/GenBank/DDBJ whole genome shotgun (WGS) entry which is preliminary data.</text>
</comment>
<keyword evidence="2" id="KW-1133">Transmembrane helix</keyword>
<protein>
    <submittedName>
        <fullName evidence="4">Uncharacterized protein</fullName>
    </submittedName>
</protein>
<dbReference type="EMBL" id="CAJNYU010001675">
    <property type="protein sequence ID" value="CAF3456046.1"/>
    <property type="molecule type" value="Genomic_DNA"/>
</dbReference>
<reference evidence="4" key="1">
    <citation type="submission" date="2021-02" db="EMBL/GenBank/DDBJ databases">
        <authorList>
            <person name="Nowell W R."/>
        </authorList>
    </citation>
    <scope>NUCLEOTIDE SEQUENCE</scope>
</reference>
<dbReference type="AlphaFoldDB" id="A0A818E9F1"/>
<feature type="transmembrane region" description="Helical" evidence="2">
    <location>
        <begin position="224"/>
        <end position="248"/>
    </location>
</feature>
<sequence length="249" mass="27574">MQATSNNHYQSTLPFTPIQSHSNKSAEDDTGYDSFTNQAEKQERIRSIAGLSSSSSNNQVQRIVNIVANIPSSPNISTANETSDIAISVTECIAKFSKNTESIRTKTVSPIRKINRTRIQPLLDVTSDSADSFVQSYEKQISQDPTISSIDILQFSGALEHICDTRFDSITTVDHVKNDVIAIELMEQQQQQKTSQILDTHLHHNRQHLAWINRLGESIRLLPANVLAVVFIGLIGGLFVSALFVIIIA</sequence>
<dbReference type="Proteomes" id="UP000663865">
    <property type="component" value="Unassembled WGS sequence"/>
</dbReference>
<feature type="compositionally biased region" description="Polar residues" evidence="1">
    <location>
        <begin position="1"/>
        <end position="23"/>
    </location>
</feature>
<dbReference type="EMBL" id="CAJOBQ010001912">
    <property type="protein sequence ID" value="CAF4525486.1"/>
    <property type="molecule type" value="Genomic_DNA"/>
</dbReference>
<dbReference type="EMBL" id="CAJNYV010002437">
    <property type="protein sequence ID" value="CAF3479816.1"/>
    <property type="molecule type" value="Genomic_DNA"/>
</dbReference>
<evidence type="ECO:0000313" key="8">
    <source>
        <dbReference type="Proteomes" id="UP000663869"/>
    </source>
</evidence>
<dbReference type="EMBL" id="CAJOBS010001752">
    <property type="protein sequence ID" value="CAF4758511.1"/>
    <property type="molecule type" value="Genomic_DNA"/>
</dbReference>
<organism evidence="4 8">
    <name type="scientific">Rotaria socialis</name>
    <dbReference type="NCBI Taxonomy" id="392032"/>
    <lineage>
        <taxon>Eukaryota</taxon>
        <taxon>Metazoa</taxon>
        <taxon>Spiralia</taxon>
        <taxon>Gnathifera</taxon>
        <taxon>Rotifera</taxon>
        <taxon>Eurotatoria</taxon>
        <taxon>Bdelloidea</taxon>
        <taxon>Philodinida</taxon>
        <taxon>Philodinidae</taxon>
        <taxon>Rotaria</taxon>
    </lineage>
</organism>
<dbReference type="Proteomes" id="UP000663838">
    <property type="component" value="Unassembled WGS sequence"/>
</dbReference>